<dbReference type="GO" id="GO:0046872">
    <property type="term" value="F:metal ion binding"/>
    <property type="evidence" value="ECO:0007669"/>
    <property type="project" value="UniProtKB-KW"/>
</dbReference>
<dbReference type="CDD" id="cd08195">
    <property type="entry name" value="DHQS"/>
    <property type="match status" value="1"/>
</dbReference>
<feature type="binding site" evidence="18">
    <location>
        <position position="269"/>
    </location>
    <ligand>
        <name>Zn(2+)</name>
        <dbReference type="ChEBI" id="CHEBI:29105"/>
    </ligand>
</feature>
<evidence type="ECO:0000256" key="16">
    <source>
        <dbReference type="ARBA" id="ARBA00023239"/>
    </source>
</evidence>
<dbReference type="GO" id="GO:0008652">
    <property type="term" value="P:amino acid biosynthetic process"/>
    <property type="evidence" value="ECO:0007669"/>
    <property type="project" value="UniProtKB-KW"/>
</dbReference>
<feature type="domain" description="3-dehydroquinate synthase C-terminal" evidence="20">
    <location>
        <begin position="187"/>
        <end position="334"/>
    </location>
</feature>
<dbReference type="NCBIfam" id="TIGR01357">
    <property type="entry name" value="aroB"/>
    <property type="match status" value="1"/>
</dbReference>
<feature type="binding site" evidence="18">
    <location>
        <position position="190"/>
    </location>
    <ligand>
        <name>Zn(2+)</name>
        <dbReference type="ChEBI" id="CHEBI:29105"/>
    </ligand>
</feature>
<keyword evidence="12 18" id="KW-0547">Nucleotide-binding</keyword>
<feature type="binding site" evidence="18">
    <location>
        <position position="253"/>
    </location>
    <ligand>
        <name>Zn(2+)</name>
        <dbReference type="ChEBI" id="CHEBI:29105"/>
    </ligand>
</feature>
<dbReference type="GO" id="GO:0009423">
    <property type="term" value="P:chorismate biosynthetic process"/>
    <property type="evidence" value="ECO:0007669"/>
    <property type="project" value="UniProtKB-UniRule"/>
</dbReference>
<feature type="binding site" evidence="18">
    <location>
        <position position="157"/>
    </location>
    <ligand>
        <name>NAD(+)</name>
        <dbReference type="ChEBI" id="CHEBI:57540"/>
    </ligand>
</feature>
<evidence type="ECO:0000256" key="4">
    <source>
        <dbReference type="ARBA" id="ARBA00004496"/>
    </source>
</evidence>
<comment type="subcellular location">
    <subcellularLocation>
        <location evidence="4 18">Cytoplasm</location>
    </subcellularLocation>
</comment>
<sequence length="367" mass="40041">MTGTPKELTVTAQQGDYKVVIGTGLLQQASSWLTSILNPKTSLMIVYDAKLESLGYVKTLEQSLKKEFVNVYSFAVESGESSKSLQHAARLYSAFLAAGLDRRSAVLALGGGVIGDLAGFAAATFMRGIDFVQIPTTLLAHDASIGGKVAINLPEGKNLVGAFHAPRLVLYDVATLQTLPLYERSSGLAEAIKHGVIYDPELFAYIEEHVEPILLGDSDALTHLLYQSCKVKAKIVSQDERESGIRAFLNFGHTIGHAIEALQYGYYTHGAAVAIGMIYETKIARRLGKIDVEFEDRLRVLLEKAQLPTSLPAEQKSKEAIDALIEHMRRDKKAHSRSLPFILPERLGTVSFEASVDEAVVRQVLAD</sequence>
<feature type="binding site" evidence="18">
    <location>
        <begin position="136"/>
        <end position="137"/>
    </location>
    <ligand>
        <name>NAD(+)</name>
        <dbReference type="ChEBI" id="CHEBI:57540"/>
    </ligand>
</feature>
<evidence type="ECO:0000256" key="8">
    <source>
        <dbReference type="ARBA" id="ARBA00017684"/>
    </source>
</evidence>
<keyword evidence="16 18" id="KW-0456">Lyase</keyword>
<evidence type="ECO:0000256" key="2">
    <source>
        <dbReference type="ARBA" id="ARBA00001911"/>
    </source>
</evidence>
<dbReference type="PANTHER" id="PTHR43622:SF7">
    <property type="entry name" value="3-DEHYDROQUINATE SYNTHASE, CHLOROPLASTIC"/>
    <property type="match status" value="1"/>
</dbReference>
<dbReference type="Gene3D" id="1.20.1090.10">
    <property type="entry name" value="Dehydroquinate synthase-like - alpha domain"/>
    <property type="match status" value="1"/>
</dbReference>
<dbReference type="Pfam" id="PF01761">
    <property type="entry name" value="DHQ_synthase"/>
    <property type="match status" value="1"/>
</dbReference>
<evidence type="ECO:0000256" key="9">
    <source>
        <dbReference type="ARBA" id="ARBA00022490"/>
    </source>
</evidence>
<dbReference type="GO" id="GO:0005737">
    <property type="term" value="C:cytoplasm"/>
    <property type="evidence" value="ECO:0007669"/>
    <property type="project" value="UniProtKB-SubCell"/>
</dbReference>
<dbReference type="Gene3D" id="3.40.50.1970">
    <property type="match status" value="1"/>
</dbReference>
<keyword evidence="9 18" id="KW-0963">Cytoplasm</keyword>
<protein>
    <recommendedName>
        <fullName evidence="8 18">3-dehydroquinate synthase</fullName>
        <shortName evidence="18">DHQS</shortName>
        <ecNumber evidence="7 18">4.2.3.4</ecNumber>
    </recommendedName>
</protein>
<comment type="cofactor">
    <cofactor evidence="3">
        <name>Zn(2+)</name>
        <dbReference type="ChEBI" id="CHEBI:29105"/>
    </cofactor>
</comment>
<dbReference type="OrthoDB" id="9806583at2"/>
<evidence type="ECO:0000256" key="6">
    <source>
        <dbReference type="ARBA" id="ARBA00005412"/>
    </source>
</evidence>
<evidence type="ECO:0000256" key="10">
    <source>
        <dbReference type="ARBA" id="ARBA00022605"/>
    </source>
</evidence>
<comment type="catalytic activity">
    <reaction evidence="1 18">
        <text>7-phospho-2-dehydro-3-deoxy-D-arabino-heptonate = 3-dehydroquinate + phosphate</text>
        <dbReference type="Rhea" id="RHEA:21968"/>
        <dbReference type="ChEBI" id="CHEBI:32364"/>
        <dbReference type="ChEBI" id="CHEBI:43474"/>
        <dbReference type="ChEBI" id="CHEBI:58394"/>
        <dbReference type="EC" id="4.2.3.4"/>
    </reaction>
</comment>
<name>A0A2U3D767_SULT2</name>
<dbReference type="InterPro" id="IPR030960">
    <property type="entry name" value="DHQS/DOIS_N"/>
</dbReference>
<dbReference type="InterPro" id="IPR050071">
    <property type="entry name" value="Dehydroquinate_synthase"/>
</dbReference>
<keyword evidence="13 18" id="KW-0862">Zinc</keyword>
<keyword evidence="22" id="KW-1185">Reference proteome</keyword>
<dbReference type="PANTHER" id="PTHR43622">
    <property type="entry name" value="3-DEHYDROQUINATE SYNTHASE"/>
    <property type="match status" value="1"/>
</dbReference>
<evidence type="ECO:0000256" key="12">
    <source>
        <dbReference type="ARBA" id="ARBA00022741"/>
    </source>
</evidence>
<accession>A0A2U3D767</accession>
<dbReference type="EC" id="4.2.3.4" evidence="7 18"/>
<evidence type="ECO:0000256" key="17">
    <source>
        <dbReference type="ARBA" id="ARBA00023285"/>
    </source>
</evidence>
<dbReference type="GO" id="GO:0000166">
    <property type="term" value="F:nucleotide binding"/>
    <property type="evidence" value="ECO:0007669"/>
    <property type="project" value="UniProtKB-KW"/>
</dbReference>
<gene>
    <name evidence="18" type="primary">aroB</name>
    <name evidence="21" type="ORF">BM613_10395</name>
</gene>
<dbReference type="Pfam" id="PF24621">
    <property type="entry name" value="DHQS_C"/>
    <property type="match status" value="1"/>
</dbReference>
<dbReference type="UniPathway" id="UPA00053">
    <property type="reaction ID" value="UER00085"/>
</dbReference>
<evidence type="ECO:0000256" key="7">
    <source>
        <dbReference type="ARBA" id="ARBA00013031"/>
    </source>
</evidence>
<dbReference type="HAMAP" id="MF_00110">
    <property type="entry name" value="DHQ_synthase"/>
    <property type="match status" value="1"/>
</dbReference>
<evidence type="ECO:0000259" key="20">
    <source>
        <dbReference type="Pfam" id="PF24621"/>
    </source>
</evidence>
<dbReference type="FunFam" id="3.40.50.1970:FF:000007">
    <property type="entry name" value="Pentafunctional AROM polypeptide"/>
    <property type="match status" value="1"/>
</dbReference>
<comment type="cofactor">
    <cofactor evidence="18">
        <name>Co(2+)</name>
        <dbReference type="ChEBI" id="CHEBI:48828"/>
    </cofactor>
    <cofactor evidence="18">
        <name>Zn(2+)</name>
        <dbReference type="ChEBI" id="CHEBI:29105"/>
    </cofactor>
    <text evidence="18">Binds 1 divalent metal cation per subunit. Can use either Co(2+) or Zn(2+).</text>
</comment>
<keyword evidence="10 18" id="KW-0028">Amino-acid biosynthesis</keyword>
<evidence type="ECO:0000256" key="18">
    <source>
        <dbReference type="HAMAP-Rule" id="MF_00110"/>
    </source>
</evidence>
<dbReference type="InterPro" id="IPR056179">
    <property type="entry name" value="DHQS_C"/>
</dbReference>
<dbReference type="EMBL" id="MPDK01000019">
    <property type="protein sequence ID" value="PWI57093.1"/>
    <property type="molecule type" value="Genomic_DNA"/>
</dbReference>
<dbReference type="GO" id="GO:0009073">
    <property type="term" value="P:aromatic amino acid family biosynthetic process"/>
    <property type="evidence" value="ECO:0007669"/>
    <property type="project" value="UniProtKB-KW"/>
</dbReference>
<evidence type="ECO:0000256" key="3">
    <source>
        <dbReference type="ARBA" id="ARBA00001947"/>
    </source>
</evidence>
<evidence type="ECO:0000256" key="1">
    <source>
        <dbReference type="ARBA" id="ARBA00001393"/>
    </source>
</evidence>
<feature type="domain" description="3-dehydroquinate synthase N-terminal" evidence="19">
    <location>
        <begin position="74"/>
        <end position="182"/>
    </location>
</feature>
<dbReference type="InterPro" id="IPR016037">
    <property type="entry name" value="DHQ_synth_AroB"/>
</dbReference>
<evidence type="ECO:0000256" key="11">
    <source>
        <dbReference type="ARBA" id="ARBA00022723"/>
    </source>
</evidence>
<evidence type="ECO:0000313" key="21">
    <source>
        <dbReference type="EMBL" id="PWI57093.1"/>
    </source>
</evidence>
<keyword evidence="15 18" id="KW-0057">Aromatic amino acid biosynthesis</keyword>
<dbReference type="InterPro" id="IPR030963">
    <property type="entry name" value="DHQ_synth_fam"/>
</dbReference>
<evidence type="ECO:0000256" key="5">
    <source>
        <dbReference type="ARBA" id="ARBA00004661"/>
    </source>
</evidence>
<comment type="cofactor">
    <cofactor evidence="2 18">
        <name>NAD(+)</name>
        <dbReference type="ChEBI" id="CHEBI:57540"/>
    </cofactor>
</comment>
<feature type="binding site" evidence="18">
    <location>
        <begin position="175"/>
        <end position="178"/>
    </location>
    <ligand>
        <name>NAD(+)</name>
        <dbReference type="ChEBI" id="CHEBI:57540"/>
    </ligand>
</feature>
<comment type="similarity">
    <text evidence="6 18">Belongs to the sugar phosphate cyclases superfamily. Dehydroquinate synthase family.</text>
</comment>
<reference evidence="21 22" key="1">
    <citation type="submission" date="2016-11" db="EMBL/GenBank/DDBJ databases">
        <title>Comparative genomics of Acidibacillus ferroxidans species.</title>
        <authorList>
            <person name="Oliveira G."/>
            <person name="Nunes G."/>
            <person name="Oliveira R."/>
            <person name="Araujo F."/>
            <person name="Salim A."/>
            <person name="Scholte L."/>
            <person name="Morais D."/>
            <person name="Nancucheo I."/>
            <person name="Johnson D.B."/>
            <person name="Grail B."/>
            <person name="Bittencourt J."/>
            <person name="Valadares R."/>
        </authorList>
    </citation>
    <scope>NUCLEOTIDE SEQUENCE [LARGE SCALE GENOMIC DNA]</scope>
    <source>
        <strain evidence="21 22">Y002</strain>
    </source>
</reference>
<dbReference type="AlphaFoldDB" id="A0A2U3D767"/>
<keyword evidence="14 18" id="KW-0520">NAD</keyword>
<feature type="binding site" evidence="18">
    <location>
        <position position="148"/>
    </location>
    <ligand>
        <name>NAD(+)</name>
        <dbReference type="ChEBI" id="CHEBI:57540"/>
    </ligand>
</feature>
<feature type="binding site" evidence="18">
    <location>
        <begin position="78"/>
        <end position="83"/>
    </location>
    <ligand>
        <name>NAD(+)</name>
        <dbReference type="ChEBI" id="CHEBI:57540"/>
    </ligand>
</feature>
<evidence type="ECO:0000313" key="22">
    <source>
        <dbReference type="Proteomes" id="UP000245380"/>
    </source>
</evidence>
<evidence type="ECO:0000256" key="13">
    <source>
        <dbReference type="ARBA" id="ARBA00022833"/>
    </source>
</evidence>
<evidence type="ECO:0000256" key="15">
    <source>
        <dbReference type="ARBA" id="ARBA00023141"/>
    </source>
</evidence>
<dbReference type="SUPFAM" id="SSF56796">
    <property type="entry name" value="Dehydroquinate synthase-like"/>
    <property type="match status" value="1"/>
</dbReference>
<keyword evidence="11 18" id="KW-0479">Metal-binding</keyword>
<evidence type="ECO:0000256" key="14">
    <source>
        <dbReference type="ARBA" id="ARBA00023027"/>
    </source>
</evidence>
<keyword evidence="17 18" id="KW-0170">Cobalt</keyword>
<comment type="function">
    <text evidence="18">Catalyzes the conversion of 3-deoxy-D-arabino-heptulosonate 7-phosphate (DAHP) to dehydroquinate (DHQ).</text>
</comment>
<comment type="pathway">
    <text evidence="5 18">Metabolic intermediate biosynthesis; chorismate biosynthesis; chorismate from D-erythrose 4-phosphate and phosphoenolpyruvate: step 2/7.</text>
</comment>
<proteinExistence type="inferred from homology"/>
<dbReference type="PIRSF" id="PIRSF001455">
    <property type="entry name" value="DHQ_synth"/>
    <property type="match status" value="1"/>
</dbReference>
<organism evidence="21 22">
    <name type="scientific">Sulfoacidibacillus thermotolerans</name>
    <name type="common">Acidibacillus sulfuroxidans</name>
    <dbReference type="NCBI Taxonomy" id="1765684"/>
    <lineage>
        <taxon>Bacteria</taxon>
        <taxon>Bacillati</taxon>
        <taxon>Bacillota</taxon>
        <taxon>Bacilli</taxon>
        <taxon>Bacillales</taxon>
        <taxon>Alicyclobacillaceae</taxon>
        <taxon>Sulfoacidibacillus</taxon>
    </lineage>
</organism>
<dbReference type="Proteomes" id="UP000245380">
    <property type="component" value="Unassembled WGS sequence"/>
</dbReference>
<dbReference type="GO" id="GO:0003856">
    <property type="term" value="F:3-dehydroquinate synthase activity"/>
    <property type="evidence" value="ECO:0007669"/>
    <property type="project" value="UniProtKB-UniRule"/>
</dbReference>
<evidence type="ECO:0000259" key="19">
    <source>
        <dbReference type="Pfam" id="PF01761"/>
    </source>
</evidence>
<comment type="caution">
    <text evidence="21">The sequence shown here is derived from an EMBL/GenBank/DDBJ whole genome shotgun (WGS) entry which is preliminary data.</text>
</comment>
<feature type="binding site" evidence="18">
    <location>
        <begin position="112"/>
        <end position="116"/>
    </location>
    <ligand>
        <name>NAD(+)</name>
        <dbReference type="ChEBI" id="CHEBI:57540"/>
    </ligand>
</feature>